<organism evidence="1 2">
    <name type="scientific">Leeia aquatica</name>
    <dbReference type="NCBI Taxonomy" id="2725557"/>
    <lineage>
        <taxon>Bacteria</taxon>
        <taxon>Pseudomonadati</taxon>
        <taxon>Pseudomonadota</taxon>
        <taxon>Betaproteobacteria</taxon>
        <taxon>Neisseriales</taxon>
        <taxon>Leeiaceae</taxon>
        <taxon>Leeia</taxon>
    </lineage>
</organism>
<accession>A0A847SEK4</accession>
<gene>
    <name evidence="1" type="ORF">HF682_04335</name>
</gene>
<reference evidence="1 2" key="1">
    <citation type="submission" date="2020-04" db="EMBL/GenBank/DDBJ databases">
        <title>Draft genome of Leeia sp. IMCC25680.</title>
        <authorList>
            <person name="Song J."/>
            <person name="Cho J.-C."/>
        </authorList>
    </citation>
    <scope>NUCLEOTIDE SEQUENCE [LARGE SCALE GENOMIC DNA]</scope>
    <source>
        <strain evidence="1 2">IMCC25680</strain>
    </source>
</reference>
<dbReference type="PANTHER" id="PTHR42815:SF2">
    <property type="entry name" value="FAD-BINDING, PUTATIVE (AFU_ORTHOLOGUE AFUA_6G07600)-RELATED"/>
    <property type="match status" value="1"/>
</dbReference>
<evidence type="ECO:0000313" key="1">
    <source>
        <dbReference type="EMBL" id="NLR74382.1"/>
    </source>
</evidence>
<dbReference type="RefSeq" id="WP_168876000.1">
    <property type="nucleotide sequence ID" value="NZ_JABAIM010000001.1"/>
</dbReference>
<evidence type="ECO:0000313" key="2">
    <source>
        <dbReference type="Proteomes" id="UP000587991"/>
    </source>
</evidence>
<name>A0A847SEK4_9NEIS</name>
<protein>
    <submittedName>
        <fullName evidence="1">Pyridoxamine 5'-phosphate oxidase</fullName>
    </submittedName>
</protein>
<dbReference type="InterPro" id="IPR012349">
    <property type="entry name" value="Split_barrel_FMN-bd"/>
</dbReference>
<dbReference type="AlphaFoldDB" id="A0A847SEK4"/>
<dbReference type="EMBL" id="JABAIM010000001">
    <property type="protein sequence ID" value="NLR74382.1"/>
    <property type="molecule type" value="Genomic_DNA"/>
</dbReference>
<sequence length="297" mass="32549">MDDLFHEGEVAIQEATGERHKALLNGHAITRLVPMPARPFVALQTGFALAWQDLAGKPWVRWLEGQAGLAQVSSGGDEVELRLPEDAPVDLQLGQALGLLFIELSSRRRLRVNGRVSQQEGALLRVAVEQAYPNCPKYIQRRIPQWGEAAPAPTPDVMAGQGVPDTLDVWLAETDTLFVASVHPSHGLDCSHRGGPAGFVLREGDTLRIPDYAGNAMFGTLGNIQVYPQAGLCLLSFSRHQQLLLSGPAAIELAVPGTEQATGGTNRWWRVQPEQWRIAPLDSRVNWDFVDYSPFNP</sequence>
<dbReference type="Gene3D" id="2.30.110.10">
    <property type="entry name" value="Electron Transport, Fmn-binding Protein, Chain A"/>
    <property type="match status" value="1"/>
</dbReference>
<comment type="caution">
    <text evidence="1">The sequence shown here is derived from an EMBL/GenBank/DDBJ whole genome shotgun (WGS) entry which is preliminary data.</text>
</comment>
<dbReference type="PANTHER" id="PTHR42815">
    <property type="entry name" value="FAD-BINDING, PUTATIVE (AFU_ORTHOLOGUE AFUA_6G07600)-RELATED"/>
    <property type="match status" value="1"/>
</dbReference>
<keyword evidence="2" id="KW-1185">Reference proteome</keyword>
<dbReference type="Proteomes" id="UP000587991">
    <property type="component" value="Unassembled WGS sequence"/>
</dbReference>
<proteinExistence type="predicted"/>